<evidence type="ECO:0000313" key="1">
    <source>
        <dbReference type="EMBL" id="SDJ68346.1"/>
    </source>
</evidence>
<organism evidence="1 2">
    <name type="scientific">Sediminibacillus albus</name>
    <dbReference type="NCBI Taxonomy" id="407036"/>
    <lineage>
        <taxon>Bacteria</taxon>
        <taxon>Bacillati</taxon>
        <taxon>Bacillota</taxon>
        <taxon>Bacilli</taxon>
        <taxon>Bacillales</taxon>
        <taxon>Bacillaceae</taxon>
        <taxon>Sediminibacillus</taxon>
    </lineage>
</organism>
<protein>
    <submittedName>
        <fullName evidence="1">Uncharacterized conserved protein YecE, DUF72 family</fullName>
    </submittedName>
</protein>
<dbReference type="STRING" id="407036.SAMN05216243_0285"/>
<dbReference type="Gene3D" id="3.20.20.410">
    <property type="entry name" value="Protein of unknown function UPF0759"/>
    <property type="match status" value="1"/>
</dbReference>
<name>A0A1G8VQM6_9BACI</name>
<dbReference type="AlphaFoldDB" id="A0A1G8VQM6"/>
<proteinExistence type="predicted"/>
<dbReference type="InterPro" id="IPR002763">
    <property type="entry name" value="DUF72"/>
</dbReference>
<dbReference type="SUPFAM" id="SSF117396">
    <property type="entry name" value="TM1631-like"/>
    <property type="match status" value="1"/>
</dbReference>
<accession>A0A1G8VQM6</accession>
<gene>
    <name evidence="1" type="ORF">SAMN05216243_0285</name>
</gene>
<dbReference type="OrthoDB" id="9780310at2"/>
<dbReference type="EMBL" id="FNFL01000001">
    <property type="protein sequence ID" value="SDJ68346.1"/>
    <property type="molecule type" value="Genomic_DNA"/>
</dbReference>
<evidence type="ECO:0000313" key="2">
    <source>
        <dbReference type="Proteomes" id="UP000198694"/>
    </source>
</evidence>
<reference evidence="1 2" key="1">
    <citation type="submission" date="2016-10" db="EMBL/GenBank/DDBJ databases">
        <authorList>
            <person name="de Groot N.N."/>
        </authorList>
    </citation>
    <scope>NUCLEOTIDE SEQUENCE [LARGE SCALE GENOMIC DNA]</scope>
    <source>
        <strain evidence="1 2">CGMCC 1.6502</strain>
    </source>
</reference>
<dbReference type="Pfam" id="PF01904">
    <property type="entry name" value="DUF72"/>
    <property type="match status" value="1"/>
</dbReference>
<keyword evidence="2" id="KW-1185">Reference proteome</keyword>
<sequence>MPINIGVTGWGDHDILYPDKTQAKDKLSVYSSHFPVVEVDTAFYAIQPQRNYEKWVKRTPEGFSFVIKAFQGMTGHDRHSLTTQEAKDMFKAFYESIQPVIEAGKLNAVLFQFPPWFGVSQQNIARLRKTRELLADLPLALEFRNQTWFEEKFRESTLSFMEQEGWIHSICDEPQAGVGSIPTVLHPTHPDKTLIRFHGRNVHGWNRNGRDNWREVRFLYKYNAEELQEWKGYIQELYKQTKDITILFNNNSGGDAAGNAKQLIHLLDIKYEHLHPRQLDLFHF</sequence>
<dbReference type="InterPro" id="IPR036520">
    <property type="entry name" value="UPF0759_sf"/>
</dbReference>
<dbReference type="PANTHER" id="PTHR30348:SF13">
    <property type="entry name" value="UPF0759 PROTEIN YUNF"/>
    <property type="match status" value="1"/>
</dbReference>
<dbReference type="RefSeq" id="WP_093210415.1">
    <property type="nucleotide sequence ID" value="NZ_FNFL01000001.1"/>
</dbReference>
<dbReference type="Proteomes" id="UP000198694">
    <property type="component" value="Unassembled WGS sequence"/>
</dbReference>
<dbReference type="PANTHER" id="PTHR30348">
    <property type="entry name" value="UNCHARACTERIZED PROTEIN YECE"/>
    <property type="match status" value="1"/>
</dbReference>